<evidence type="ECO:0000313" key="7">
    <source>
        <dbReference type="EMBL" id="MBB6475796.1"/>
    </source>
</evidence>
<dbReference type="EC" id="1.13.11.46" evidence="7"/>
<evidence type="ECO:0000256" key="1">
    <source>
        <dbReference type="ARBA" id="ARBA00005877"/>
    </source>
</evidence>
<evidence type="ECO:0000256" key="3">
    <source>
        <dbReference type="ARBA" id="ARBA00022737"/>
    </source>
</evidence>
<feature type="binding site" evidence="5">
    <location>
        <position position="236"/>
    </location>
    <ligand>
        <name>Fe cation</name>
        <dbReference type="ChEBI" id="CHEBI:24875"/>
    </ligand>
</feature>
<dbReference type="GO" id="GO:0050585">
    <property type="term" value="F:4-hydroxymandelate synthase activity"/>
    <property type="evidence" value="ECO:0007669"/>
    <property type="project" value="UniProtKB-EC"/>
</dbReference>
<dbReference type="EMBL" id="JACHIU010000001">
    <property type="protein sequence ID" value="MBB6475796.1"/>
    <property type="molecule type" value="Genomic_DNA"/>
</dbReference>
<sequence>MNLNHVEFYVSDADAFAGGLTARYGFRPVASTGDGESVRSIALRQGEITLVVTSAASAGHPVSEFVETHGDGVSSIALRVDDARGAFDRAVRRGARPIAAPAPLGDGVTAAIQGFGDVALRFVQLPADAGDNPVPWLPVVADPGGHGTGLKVLDHFAVCLPPGGVDPHVRFFERVLGFTMIFKERTVAGEQVMDSKVVQNAGGDVTLVLLEPGHTSGEPGQIDEFVKSNAGPGVQHMAFTCEDIVTTAAALQERGVEFLDPPASYYEMVGDRVPVLREHTLEELERLNILADQDHDGLLFQSFTRSTTARRTYFNEVIERAGATTFGSGNIKALYEAVELDQSRGKS</sequence>
<proteinExistence type="inferred from homology"/>
<dbReference type="InterPro" id="IPR005956">
    <property type="entry name" value="4OHPhenylPyrv_dOase"/>
</dbReference>
<evidence type="ECO:0000313" key="8">
    <source>
        <dbReference type="Proteomes" id="UP000555564"/>
    </source>
</evidence>
<dbReference type="Gene3D" id="3.10.180.10">
    <property type="entry name" value="2,3-Dihydroxybiphenyl 1,2-Dioxygenase, domain 1"/>
    <property type="match status" value="2"/>
</dbReference>
<evidence type="ECO:0000256" key="5">
    <source>
        <dbReference type="PIRSR" id="PIRSR009283-1"/>
    </source>
</evidence>
<dbReference type="InterPro" id="IPR037523">
    <property type="entry name" value="VOC_core"/>
</dbReference>
<keyword evidence="8" id="KW-1185">Reference proteome</keyword>
<dbReference type="RefSeq" id="WP_221474983.1">
    <property type="nucleotide sequence ID" value="NZ_BAAALO010000019.1"/>
</dbReference>
<evidence type="ECO:0000259" key="6">
    <source>
        <dbReference type="PROSITE" id="PS51819"/>
    </source>
</evidence>
<feature type="binding site" evidence="5">
    <location>
        <position position="316"/>
    </location>
    <ligand>
        <name>Fe cation</name>
        <dbReference type="ChEBI" id="CHEBI:24875"/>
    </ligand>
</feature>
<feature type="binding site" evidence="5">
    <location>
        <position position="155"/>
    </location>
    <ligand>
        <name>Fe cation</name>
        <dbReference type="ChEBI" id="CHEBI:24875"/>
    </ligand>
</feature>
<dbReference type="AlphaFoldDB" id="A0A7X0IIE5"/>
<dbReference type="CDD" id="cd07250">
    <property type="entry name" value="HPPD_C_like"/>
    <property type="match status" value="1"/>
</dbReference>
<comment type="caution">
    <text evidence="7">The sequence shown here is derived from an EMBL/GenBank/DDBJ whole genome shotgun (WGS) entry which is preliminary data.</text>
</comment>
<dbReference type="CDD" id="cd08342">
    <property type="entry name" value="HPPD_N_like"/>
    <property type="match status" value="1"/>
</dbReference>
<dbReference type="InterPro" id="IPR041735">
    <property type="entry name" value="4OHPhenylPyrv_dOase_C"/>
</dbReference>
<dbReference type="InterPro" id="IPR041736">
    <property type="entry name" value="4OHPhenylPyrv_dOase_N"/>
</dbReference>
<dbReference type="InterPro" id="IPR004360">
    <property type="entry name" value="Glyas_Fos-R_dOase_dom"/>
</dbReference>
<dbReference type="GO" id="GO:0046872">
    <property type="term" value="F:metal ion binding"/>
    <property type="evidence" value="ECO:0007669"/>
    <property type="project" value="UniProtKB-KW"/>
</dbReference>
<keyword evidence="4 5" id="KW-0408">Iron</keyword>
<comment type="cofactor">
    <cofactor evidence="5">
        <name>Fe cation</name>
        <dbReference type="ChEBI" id="CHEBI:24875"/>
    </cofactor>
    <text evidence="5">Binds 1 Fe cation per subunit.</text>
</comment>
<gene>
    <name evidence="7" type="ORF">BJ992_005227</name>
</gene>
<protein>
    <submittedName>
        <fullName evidence="7">4-hydroxymandelate synthase</fullName>
        <ecNumber evidence="7">1.13.11.46</ecNumber>
    </submittedName>
</protein>
<keyword evidence="7" id="KW-0560">Oxidoreductase</keyword>
<organism evidence="7 8">
    <name type="scientific">Sphaerisporangium rubeum</name>
    <dbReference type="NCBI Taxonomy" id="321317"/>
    <lineage>
        <taxon>Bacteria</taxon>
        <taxon>Bacillati</taxon>
        <taxon>Actinomycetota</taxon>
        <taxon>Actinomycetes</taxon>
        <taxon>Streptosporangiales</taxon>
        <taxon>Streptosporangiaceae</taxon>
        <taxon>Sphaerisporangium</taxon>
    </lineage>
</organism>
<dbReference type="Pfam" id="PF14696">
    <property type="entry name" value="Glyoxalase_5"/>
    <property type="match status" value="1"/>
</dbReference>
<keyword evidence="2 5" id="KW-0479">Metal-binding</keyword>
<evidence type="ECO:0000256" key="4">
    <source>
        <dbReference type="ARBA" id="ARBA00023004"/>
    </source>
</evidence>
<name>A0A7X0IIE5_9ACTN</name>
<dbReference type="PROSITE" id="PS51819">
    <property type="entry name" value="VOC"/>
    <property type="match status" value="2"/>
</dbReference>
<dbReference type="InterPro" id="IPR029068">
    <property type="entry name" value="Glyas_Bleomycin-R_OHBP_Dase"/>
</dbReference>
<feature type="domain" description="VOC" evidence="6">
    <location>
        <begin position="2"/>
        <end position="125"/>
    </location>
</feature>
<dbReference type="PANTHER" id="PTHR11959:SF1">
    <property type="entry name" value="4-HYDROXYPHENYLPYRUVATE DIOXYGENASE"/>
    <property type="match status" value="1"/>
</dbReference>
<keyword evidence="3" id="KW-0677">Repeat</keyword>
<dbReference type="PANTHER" id="PTHR11959">
    <property type="entry name" value="4-HYDROXYPHENYLPYRUVATE DIOXYGENASE"/>
    <property type="match status" value="1"/>
</dbReference>
<dbReference type="Proteomes" id="UP000555564">
    <property type="component" value="Unassembled WGS sequence"/>
</dbReference>
<reference evidence="7 8" key="1">
    <citation type="submission" date="2020-08" db="EMBL/GenBank/DDBJ databases">
        <title>Sequencing the genomes of 1000 actinobacteria strains.</title>
        <authorList>
            <person name="Klenk H.-P."/>
        </authorList>
    </citation>
    <scope>NUCLEOTIDE SEQUENCE [LARGE SCALE GENOMIC DNA]</scope>
    <source>
        <strain evidence="7 8">DSM 44936</strain>
    </source>
</reference>
<dbReference type="Pfam" id="PF00903">
    <property type="entry name" value="Glyoxalase"/>
    <property type="match status" value="1"/>
</dbReference>
<dbReference type="SUPFAM" id="SSF54593">
    <property type="entry name" value="Glyoxalase/Bleomycin resistance protein/Dihydroxybiphenyl dioxygenase"/>
    <property type="match status" value="1"/>
</dbReference>
<feature type="domain" description="VOC" evidence="6">
    <location>
        <begin position="152"/>
        <end position="305"/>
    </location>
</feature>
<evidence type="ECO:0000256" key="2">
    <source>
        <dbReference type="ARBA" id="ARBA00022723"/>
    </source>
</evidence>
<accession>A0A7X0IIE5</accession>
<dbReference type="PIRSF" id="PIRSF009283">
    <property type="entry name" value="HPP_dOase"/>
    <property type="match status" value="1"/>
</dbReference>
<dbReference type="NCBIfam" id="TIGR01263">
    <property type="entry name" value="4HPPD"/>
    <property type="match status" value="1"/>
</dbReference>
<comment type="similarity">
    <text evidence="1">Belongs to the 4HPPD family.</text>
</comment>
<dbReference type="GO" id="GO:0006572">
    <property type="term" value="P:L-tyrosine catabolic process"/>
    <property type="evidence" value="ECO:0007669"/>
    <property type="project" value="TreeGrafter"/>
</dbReference>
<dbReference type="GO" id="GO:0003868">
    <property type="term" value="F:4-hydroxyphenylpyruvate dioxygenase activity"/>
    <property type="evidence" value="ECO:0007669"/>
    <property type="project" value="InterPro"/>
</dbReference>